<gene>
    <name evidence="2" type="ORF">BTW10_13080</name>
</gene>
<name>A0A1Q8TAD2_9GAMM</name>
<dbReference type="InterPro" id="IPR027417">
    <property type="entry name" value="P-loop_NTPase"/>
</dbReference>
<evidence type="ECO:0008006" key="4">
    <source>
        <dbReference type="Google" id="ProtNLM"/>
    </source>
</evidence>
<accession>A0A1Q8TAD2</accession>
<evidence type="ECO:0000256" key="1">
    <source>
        <dbReference type="SAM" id="MobiDB-lite"/>
    </source>
</evidence>
<reference evidence="2 3" key="1">
    <citation type="submission" date="2016-12" db="EMBL/GenBank/DDBJ databases">
        <title>Draft genome sequences of strains Salinicola socius SMB35, Salinicola sp. MH3R3-1 and Chromohalobacter sp. SMB17 from the Verkhnekamsk potash mining region of Russia.</title>
        <authorList>
            <person name="Mavrodi D.V."/>
            <person name="Olsson B.E."/>
            <person name="Korsakova E.S."/>
            <person name="Pyankova A."/>
            <person name="Mavrodi O.V."/>
            <person name="Plotnikova E.G."/>
        </authorList>
    </citation>
    <scope>NUCLEOTIDE SEQUENCE [LARGE SCALE GENOMIC DNA]</scope>
    <source>
        <strain evidence="2 3">SMB17</strain>
    </source>
</reference>
<evidence type="ECO:0000313" key="2">
    <source>
        <dbReference type="EMBL" id="OLO10634.1"/>
    </source>
</evidence>
<evidence type="ECO:0000313" key="3">
    <source>
        <dbReference type="Proteomes" id="UP000186806"/>
    </source>
</evidence>
<proteinExistence type="predicted"/>
<feature type="compositionally biased region" description="Basic and acidic residues" evidence="1">
    <location>
        <begin position="161"/>
        <end position="171"/>
    </location>
</feature>
<dbReference type="Proteomes" id="UP000186806">
    <property type="component" value="Unassembled WGS sequence"/>
</dbReference>
<dbReference type="SUPFAM" id="SSF52540">
    <property type="entry name" value="P-loop containing nucleoside triphosphate hydrolases"/>
    <property type="match status" value="1"/>
</dbReference>
<comment type="caution">
    <text evidence="2">The sequence shown here is derived from an EMBL/GenBank/DDBJ whole genome shotgun (WGS) entry which is preliminary data.</text>
</comment>
<feature type="region of interest" description="Disordered" evidence="1">
    <location>
        <begin position="152"/>
        <end position="204"/>
    </location>
</feature>
<organism evidence="2 3">
    <name type="scientific">Chromohalobacter japonicus</name>
    <dbReference type="NCBI Taxonomy" id="223900"/>
    <lineage>
        <taxon>Bacteria</taxon>
        <taxon>Pseudomonadati</taxon>
        <taxon>Pseudomonadota</taxon>
        <taxon>Gammaproteobacteria</taxon>
        <taxon>Oceanospirillales</taxon>
        <taxon>Halomonadaceae</taxon>
        <taxon>Chromohalobacter</taxon>
    </lineage>
</organism>
<dbReference type="RefSeq" id="WP_083632949.1">
    <property type="nucleotide sequence ID" value="NZ_MSDQ01000032.1"/>
</dbReference>
<dbReference type="Pfam" id="PF13481">
    <property type="entry name" value="AAA_25"/>
    <property type="match status" value="1"/>
</dbReference>
<dbReference type="EMBL" id="MSDQ01000032">
    <property type="protein sequence ID" value="OLO10634.1"/>
    <property type="molecule type" value="Genomic_DNA"/>
</dbReference>
<sequence>MNPARSYSETAGRYIDATGGATLSEEVLSDHPALDMLLDHAVQVVGLDEEIAGDLTYTALKQITLDDATGNLLWRHEGLTEAREELAERQREGIHSEAPIVERHLFSMAIALLDEEDETLSEPRRLVKEHAIHDRRFTGVEPLIDNVVPLRRAQQPQEPSQAEHKEQEALHHRVAQRRRTGATMEPRQPANDEAPAKPTPKPKHQQWLDDLLADDDAELERIAAMPMLVNGLIPAESYGYVFGASGVGKSFVVLNLAHAVATGSNWLGEPDYTVEKPGIVVYVAAEGANGVRVRKRAMEQETGVNAPLLRILSAAPMMDGPDGHLLAETLKELENRMGEPVRMVVLDTLSQAMEGDQNAAEATGAFVRGCQEVQANGAAVAVVHHSGLSDENRMRGSTNLKAAGDFEFCIKGSTESTIGIHQTKAKDLEPLGGALVLKARKVTINGLQRANGEPMTSLVVEKASLAQQLNAESKLSANERTLMEVMQDQGSAVVGKDEARQAFYKAKGDSGSSARQAFNRALKSLGERQLVHANDDDLSLYMDDPS</sequence>
<keyword evidence="3" id="KW-1185">Reference proteome</keyword>
<dbReference type="AlphaFoldDB" id="A0A1Q8TAD2"/>
<protein>
    <recommendedName>
        <fullName evidence="4">AAA+ ATPase domain-containing protein</fullName>
    </recommendedName>
</protein>
<dbReference type="Gene3D" id="3.40.50.300">
    <property type="entry name" value="P-loop containing nucleotide triphosphate hydrolases"/>
    <property type="match status" value="1"/>
</dbReference>